<dbReference type="RefSeq" id="WP_003347881.1">
    <property type="nucleotide sequence ID" value="NZ_ADWW01000003.1"/>
</dbReference>
<keyword evidence="1" id="KW-1133">Transmembrane helix</keyword>
<reference evidence="2 3" key="1">
    <citation type="journal article" date="2015" name="BMC Genomics">
        <title>Transcriptome analysis of thermophilic methylotrophic Bacillus methanolicus MGA3 using RNA-sequencing provides detailed insights into its previously uncharted transcriptional landscape.</title>
        <authorList>
            <person name="Irla M."/>
            <person name="Neshat A."/>
            <person name="Brautaset T."/>
            <person name="Ruckert C."/>
            <person name="Kalinowski J."/>
            <person name="Wendisch V.F."/>
        </authorList>
    </citation>
    <scope>NUCLEOTIDE SEQUENCE [LARGE SCALE GENOMIC DNA]</scope>
    <source>
        <strain evidence="3">MGA3 / ATCC 53907</strain>
    </source>
</reference>
<dbReference type="HOGENOM" id="CLU_3200314_0_0_9"/>
<evidence type="ECO:0000313" key="2">
    <source>
        <dbReference type="EMBL" id="AIE59093.1"/>
    </source>
</evidence>
<dbReference type="Proteomes" id="UP000027602">
    <property type="component" value="Chromosome"/>
</dbReference>
<organism evidence="2 3">
    <name type="scientific">Bacillus methanolicus (strain MGA3 / ATCC 53907)</name>
    <dbReference type="NCBI Taxonomy" id="796606"/>
    <lineage>
        <taxon>Bacteria</taxon>
        <taxon>Bacillati</taxon>
        <taxon>Bacillota</taxon>
        <taxon>Bacilli</taxon>
        <taxon>Bacillales</taxon>
        <taxon>Bacillaceae</taxon>
        <taxon>Bacillus</taxon>
    </lineage>
</organism>
<accession>I3E2T9</accession>
<keyword evidence="1" id="KW-0812">Transmembrane</keyword>
<proteinExistence type="predicted"/>
<evidence type="ECO:0000313" key="3">
    <source>
        <dbReference type="Proteomes" id="UP000027602"/>
    </source>
</evidence>
<evidence type="ECO:0000256" key="1">
    <source>
        <dbReference type="SAM" id="Phobius"/>
    </source>
</evidence>
<dbReference type="EMBL" id="CP007739">
    <property type="protein sequence ID" value="AIE59093.1"/>
    <property type="molecule type" value="Genomic_DNA"/>
</dbReference>
<dbReference type="KEGG" id="bmet:BMMGA3_03165"/>
<protein>
    <submittedName>
        <fullName evidence="2">Putative membrane protein</fullName>
    </submittedName>
</protein>
<gene>
    <name evidence="2" type="ORF">BMMGA3_03165</name>
</gene>
<keyword evidence="1" id="KW-0472">Membrane</keyword>
<sequence>MTTIEFSGWTLSTILGISFFISLVALSRKPRNIPKKERKMTQSFD</sequence>
<name>I3E2T9_BACMM</name>
<dbReference type="AlphaFoldDB" id="I3E2T9"/>
<keyword evidence="3" id="KW-1185">Reference proteome</keyword>
<feature type="transmembrane region" description="Helical" evidence="1">
    <location>
        <begin position="6"/>
        <end position="26"/>
    </location>
</feature>